<dbReference type="InterPro" id="IPR008271">
    <property type="entry name" value="Ser/Thr_kinase_AS"/>
</dbReference>
<feature type="domain" description="Protein kinase" evidence="9">
    <location>
        <begin position="755"/>
        <end position="1053"/>
    </location>
</feature>
<evidence type="ECO:0000256" key="6">
    <source>
        <dbReference type="ARBA" id="ARBA00023328"/>
    </source>
</evidence>
<dbReference type="AlphaFoldDB" id="A0A2N0Q3U6"/>
<dbReference type="CDD" id="cd13981">
    <property type="entry name" value="STKc_Bub1_BubR1"/>
    <property type="match status" value="1"/>
</dbReference>
<reference evidence="11 12" key="2">
    <citation type="submission" date="2017-09" db="EMBL/GenBank/DDBJ databases">
        <title>Extensive intraspecific genome diversity in a model arbuscular mycorrhizal fungus.</title>
        <authorList>
            <person name="Chen E.C."/>
            <person name="Morin E."/>
            <person name="Beaudet D."/>
            <person name="Noel J."/>
            <person name="Ndikumana S."/>
            <person name="Charron P."/>
            <person name="St-Onge C."/>
            <person name="Giorgi J."/>
            <person name="Grigoriev I.V."/>
            <person name="Roux C."/>
            <person name="Martin F.M."/>
            <person name="Corradi N."/>
        </authorList>
    </citation>
    <scope>NUCLEOTIDE SEQUENCE [LARGE SCALE GENOMIC DNA]</scope>
    <source>
        <strain evidence="11 12">A5</strain>
    </source>
</reference>
<feature type="compositionally biased region" description="Polar residues" evidence="8">
    <location>
        <begin position="563"/>
        <end position="585"/>
    </location>
</feature>
<dbReference type="FunFam" id="1.25.40.430:FF:000003">
    <property type="entry name" value="Checkpoint serine/threonine-protein kinase BUB1"/>
    <property type="match status" value="1"/>
</dbReference>
<dbReference type="Pfam" id="PF08311">
    <property type="entry name" value="Mad3_BUB1_I"/>
    <property type="match status" value="1"/>
</dbReference>
<organism evidence="11 12">
    <name type="scientific">Rhizophagus irregularis</name>
    <dbReference type="NCBI Taxonomy" id="588596"/>
    <lineage>
        <taxon>Eukaryota</taxon>
        <taxon>Fungi</taxon>
        <taxon>Fungi incertae sedis</taxon>
        <taxon>Mucoromycota</taxon>
        <taxon>Glomeromycotina</taxon>
        <taxon>Glomeromycetes</taxon>
        <taxon>Glomerales</taxon>
        <taxon>Glomeraceae</taxon>
        <taxon>Rhizophagus</taxon>
    </lineage>
</organism>
<feature type="binding site" evidence="7">
    <location>
        <position position="792"/>
    </location>
    <ligand>
        <name>ATP</name>
        <dbReference type="ChEBI" id="CHEBI:30616"/>
    </ligand>
</feature>
<dbReference type="GO" id="GO:0004672">
    <property type="term" value="F:protein kinase activity"/>
    <property type="evidence" value="ECO:0007669"/>
    <property type="project" value="InterPro"/>
</dbReference>
<evidence type="ECO:0000313" key="11">
    <source>
        <dbReference type="EMBL" id="PKC13761.1"/>
    </source>
</evidence>
<dbReference type="InterPro" id="IPR015661">
    <property type="entry name" value="Bub1/Mad3"/>
</dbReference>
<keyword evidence="6" id="KW-0137">Centromere</keyword>
<evidence type="ECO:0000259" key="10">
    <source>
        <dbReference type="PROSITE" id="PS51489"/>
    </source>
</evidence>
<dbReference type="GO" id="GO:0007094">
    <property type="term" value="P:mitotic spindle assembly checkpoint signaling"/>
    <property type="evidence" value="ECO:0007669"/>
    <property type="project" value="InterPro"/>
</dbReference>
<dbReference type="SMART" id="SM00220">
    <property type="entry name" value="S_TKc"/>
    <property type="match status" value="1"/>
</dbReference>
<keyword evidence="5 7" id="KW-0067">ATP-binding</keyword>
<dbReference type="GO" id="GO:0051754">
    <property type="term" value="P:meiotic sister chromatid cohesion, centromeric"/>
    <property type="evidence" value="ECO:0007669"/>
    <property type="project" value="TreeGrafter"/>
</dbReference>
<proteinExistence type="predicted"/>
<evidence type="ECO:0000256" key="1">
    <source>
        <dbReference type="ARBA" id="ARBA00004629"/>
    </source>
</evidence>
<gene>
    <name evidence="11" type="ORF">RhiirA5_495912</name>
</gene>
<dbReference type="PROSITE" id="PS50011">
    <property type="entry name" value="PROTEIN_KINASE_DOM"/>
    <property type="match status" value="1"/>
</dbReference>
<dbReference type="SUPFAM" id="SSF56112">
    <property type="entry name" value="Protein kinase-like (PK-like)"/>
    <property type="match status" value="1"/>
</dbReference>
<evidence type="ECO:0000259" key="9">
    <source>
        <dbReference type="PROSITE" id="PS50011"/>
    </source>
</evidence>
<dbReference type="Gene3D" id="1.10.510.10">
    <property type="entry name" value="Transferase(Phosphotransferase) domain 1"/>
    <property type="match status" value="1"/>
</dbReference>
<dbReference type="PANTHER" id="PTHR14030">
    <property type="entry name" value="MITOTIC CHECKPOINT SERINE/THREONINE-PROTEIN KINASE BUB1"/>
    <property type="match status" value="1"/>
</dbReference>
<evidence type="ECO:0000256" key="7">
    <source>
        <dbReference type="PROSITE-ProRule" id="PRU10141"/>
    </source>
</evidence>
<evidence type="ECO:0000256" key="8">
    <source>
        <dbReference type="SAM" id="MobiDB-lite"/>
    </source>
</evidence>
<dbReference type="InterPro" id="IPR000719">
    <property type="entry name" value="Prot_kinase_dom"/>
</dbReference>
<dbReference type="SMART" id="SM00777">
    <property type="entry name" value="Mad3_BUB1_I"/>
    <property type="match status" value="1"/>
</dbReference>
<accession>A0A2N0Q3U6</accession>
<evidence type="ECO:0000256" key="5">
    <source>
        <dbReference type="ARBA" id="ARBA00022840"/>
    </source>
</evidence>
<dbReference type="PROSITE" id="PS51489">
    <property type="entry name" value="BUB1_N"/>
    <property type="match status" value="1"/>
</dbReference>
<dbReference type="VEuPathDB" id="FungiDB:FUN_009345"/>
<feature type="region of interest" description="Disordered" evidence="8">
    <location>
        <begin position="549"/>
        <end position="592"/>
    </location>
</feature>
<dbReference type="GO" id="GO:0032991">
    <property type="term" value="C:protein-containing complex"/>
    <property type="evidence" value="ECO:0007669"/>
    <property type="project" value="UniProtKB-ARBA"/>
</dbReference>
<comment type="subcellular location">
    <subcellularLocation>
        <location evidence="1">Chromosome</location>
        <location evidence="1">Centromere</location>
        <location evidence="1">Kinetochore</location>
    </subcellularLocation>
</comment>
<dbReference type="InterPro" id="IPR011009">
    <property type="entry name" value="Kinase-like_dom_sf"/>
</dbReference>
<dbReference type="GO" id="GO:0005524">
    <property type="term" value="F:ATP binding"/>
    <property type="evidence" value="ECO:0007669"/>
    <property type="project" value="UniProtKB-UniRule"/>
</dbReference>
<feature type="region of interest" description="Disordered" evidence="8">
    <location>
        <begin position="411"/>
        <end position="445"/>
    </location>
</feature>
<reference evidence="11 12" key="1">
    <citation type="submission" date="2016-04" db="EMBL/GenBank/DDBJ databases">
        <title>Genome analyses suggest a sexual origin of heterokaryosis in a supposedly ancient asexual fungus.</title>
        <authorList>
            <person name="Ropars J."/>
            <person name="Sedzielewska K."/>
            <person name="Noel J."/>
            <person name="Charron P."/>
            <person name="Farinelli L."/>
            <person name="Marton T."/>
            <person name="Kruger M."/>
            <person name="Pelin A."/>
            <person name="Brachmann A."/>
            <person name="Corradi N."/>
        </authorList>
    </citation>
    <scope>NUCLEOTIDE SEQUENCE [LARGE SCALE GENOMIC DNA]</scope>
    <source>
        <strain evidence="11 12">A5</strain>
    </source>
</reference>
<comment type="caution">
    <text evidence="11">The sequence shown here is derived from an EMBL/GenBank/DDBJ whole genome shotgun (WGS) entry which is preliminary data.</text>
</comment>
<dbReference type="PANTHER" id="PTHR14030:SF4">
    <property type="entry name" value="BUB1 KINASE, ISOFORM A-RELATED"/>
    <property type="match status" value="1"/>
</dbReference>
<keyword evidence="2" id="KW-0158">Chromosome</keyword>
<dbReference type="Gene3D" id="1.25.40.430">
    <property type="match status" value="1"/>
</dbReference>
<keyword evidence="4" id="KW-0995">Kinetochore</keyword>
<protein>
    <submittedName>
        <fullName evidence="11">Uncharacterized protein</fullName>
    </submittedName>
</protein>
<dbReference type="InterPro" id="IPR017441">
    <property type="entry name" value="Protein_kinase_ATP_BS"/>
</dbReference>
<dbReference type="VEuPathDB" id="FungiDB:RhiirA1_440428"/>
<dbReference type="Proteomes" id="UP000232722">
    <property type="component" value="Unassembled WGS sequence"/>
</dbReference>
<dbReference type="VEuPathDB" id="FungiDB:RhiirFUN_008117"/>
<evidence type="ECO:0000313" key="12">
    <source>
        <dbReference type="Proteomes" id="UP000232722"/>
    </source>
</evidence>
<feature type="compositionally biased region" description="Polar residues" evidence="8">
    <location>
        <begin position="412"/>
        <end position="437"/>
    </location>
</feature>
<dbReference type="PROSITE" id="PS00107">
    <property type="entry name" value="PROTEIN_KINASE_ATP"/>
    <property type="match status" value="1"/>
</dbReference>
<dbReference type="Pfam" id="PF00069">
    <property type="entry name" value="Pkinase"/>
    <property type="match status" value="1"/>
</dbReference>
<evidence type="ECO:0000256" key="3">
    <source>
        <dbReference type="ARBA" id="ARBA00022741"/>
    </source>
</evidence>
<dbReference type="PROSITE" id="PS00108">
    <property type="entry name" value="PROTEIN_KINASE_ST"/>
    <property type="match status" value="1"/>
</dbReference>
<evidence type="ECO:0000256" key="2">
    <source>
        <dbReference type="ARBA" id="ARBA00022454"/>
    </source>
</evidence>
<name>A0A2N0Q3U6_9GLOM</name>
<keyword evidence="3 7" id="KW-0547">Nucleotide-binding</keyword>
<dbReference type="GO" id="GO:0005634">
    <property type="term" value="C:nucleus"/>
    <property type="evidence" value="ECO:0007669"/>
    <property type="project" value="TreeGrafter"/>
</dbReference>
<dbReference type="GO" id="GO:0000776">
    <property type="term" value="C:kinetochore"/>
    <property type="evidence" value="ECO:0007669"/>
    <property type="project" value="UniProtKB-KW"/>
</dbReference>
<dbReference type="InterPro" id="IPR013212">
    <property type="entry name" value="Mad3/Bub1_I"/>
</dbReference>
<feature type="domain" description="BUB1 N-terminal" evidence="10">
    <location>
        <begin position="75"/>
        <end position="236"/>
    </location>
</feature>
<sequence>MDRKQIVSTTQPEPVNSKEYISNEQKLIPEFSSFEHQKENILPIKQGRSAATLSQIFSSEPSTRNAELQVGNNKFNAELENLDELDDPFDVYDRYIKWTMENYPQAFGPHSRVCQLLEIASNKFVNDARYKNDPRYLRCWLQYSKHVGKHKELFAFLKSNGIGLDLATFYEEYAEIMETMKCYKEANEIYETGISRGAQPLERLNKRYKQFLTRMTLMDVNLNTNTVAIPTPPIPQQLNLNSRTILGSKSSSSSTRSQPMNVFHQRNPTSYTVSDIENASSQISTSDNNEKLNIFYDPNGEIGNSALSSTNSKTSIWNSYGTYLSRKKEDIQEAEQWKGVTLPQNKKVHAPMAAKLEIYHDKSIECSSNSSTNIRQATEQVEIQSLNNKNNCLTEALKKLVDIQNKHEISSDIAQTKSSQFSQNENSNKPQPTSSVSQEKKQAKRYELGPKEKCCVKIDNFYGENGEEISFEEKRAKTLGYLESNYSEKVEEKLGKRESKVTEFSVPIHETSPIPSYIEKIEKKPSPTICTRAALSDIIEMFTFTQPLKDLQNNDDDDEKKTSNSNVYQTTQSGYHQTPSRTNGCKVNDQENDVNSTSLDLINRENKAKFFDPMTPIQETSREYKTTPFYTSEEFNIMNVRSFINTPRVDDIKLDLASPMKLTAVDHESNMLEPPAFPKLSKPCNPIDPKVIEQILAALQPPLNHYKGFYDARKQTCNNGSKIEKLARCWDTQGRRCTNVSVNIEEPVTFFNDSFLIRQKIGEGGFGKVYLVLDTEDYAVNQNEKKSSRALKSETPSSALEFYIIRKLQERINSPTIDSIISVHSLYYYKNESYMVMEFVHQGTILDAVNRAKRENTQLDELLVFFFTIELLKTIESIHEAGIIHGDIKADNCLLRLEPVEEWDIQYDPSGANGWSKKGIKIIDFGRSIDVTLFPDDMKFIAEWVTDDQDCVEMREGRPWKWQADYYGLAGIVHCMLHNRYMQITPVLVETNTFISGPATMAVKKYKPILSFKRYWQGELWQKLFDLLLNPLLVTKDGQMPITQQLKNIREEFEQHLIQNCEKNGKSLIGMLKKLERNR</sequence>
<dbReference type="EMBL" id="LLXJ01000172">
    <property type="protein sequence ID" value="PKC13761.1"/>
    <property type="molecule type" value="Genomic_DNA"/>
</dbReference>
<evidence type="ECO:0000256" key="4">
    <source>
        <dbReference type="ARBA" id="ARBA00022838"/>
    </source>
</evidence>